<dbReference type="EMBL" id="JAINVV010000015">
    <property type="protein sequence ID" value="MBY8826192.1"/>
    <property type="molecule type" value="Genomic_DNA"/>
</dbReference>
<reference evidence="2 3" key="1">
    <citation type="submission" date="2021-08" db="EMBL/GenBank/DDBJ databases">
        <authorList>
            <person name="Tuo L."/>
        </authorList>
    </citation>
    <scope>NUCLEOTIDE SEQUENCE [LARGE SCALE GENOMIC DNA]</scope>
    <source>
        <strain evidence="2 3">JCM 31229</strain>
    </source>
</reference>
<dbReference type="RefSeq" id="WP_222993613.1">
    <property type="nucleotide sequence ID" value="NZ_JAINVV010000015.1"/>
</dbReference>
<evidence type="ECO:0000256" key="1">
    <source>
        <dbReference type="SAM" id="Phobius"/>
    </source>
</evidence>
<keyword evidence="1" id="KW-1133">Transmembrane helix</keyword>
<comment type="caution">
    <text evidence="2">The sequence shown here is derived from an EMBL/GenBank/DDBJ whole genome shotgun (WGS) entry which is preliminary data.</text>
</comment>
<accession>A0ABS7PXX6</accession>
<gene>
    <name evidence="2" type="ORF">K7G82_28075</name>
</gene>
<evidence type="ECO:0000313" key="3">
    <source>
        <dbReference type="Proteomes" id="UP000706039"/>
    </source>
</evidence>
<name>A0ABS7PXX6_9SPHN</name>
<organism evidence="2 3">
    <name type="scientific">Sphingomonas colocasiae</name>
    <dbReference type="NCBI Taxonomy" id="1848973"/>
    <lineage>
        <taxon>Bacteria</taxon>
        <taxon>Pseudomonadati</taxon>
        <taxon>Pseudomonadota</taxon>
        <taxon>Alphaproteobacteria</taxon>
        <taxon>Sphingomonadales</taxon>
        <taxon>Sphingomonadaceae</taxon>
        <taxon>Sphingomonas</taxon>
    </lineage>
</organism>
<keyword evidence="3" id="KW-1185">Reference proteome</keyword>
<protein>
    <recommendedName>
        <fullName evidence="4">AI-2E family transporter</fullName>
    </recommendedName>
</protein>
<feature type="transmembrane region" description="Helical" evidence="1">
    <location>
        <begin position="33"/>
        <end position="58"/>
    </location>
</feature>
<dbReference type="Proteomes" id="UP000706039">
    <property type="component" value="Unassembled WGS sequence"/>
</dbReference>
<evidence type="ECO:0008006" key="4">
    <source>
        <dbReference type="Google" id="ProtNLM"/>
    </source>
</evidence>
<keyword evidence="1" id="KW-0472">Membrane</keyword>
<evidence type="ECO:0000313" key="2">
    <source>
        <dbReference type="EMBL" id="MBY8826192.1"/>
    </source>
</evidence>
<sequence>MARKKVQYRAMDGPITGLLEDAIRLVEDRYGRAAAWIVAIVGSGLALTIPLAIMLYLLR</sequence>
<keyword evidence="1" id="KW-0812">Transmembrane</keyword>
<proteinExistence type="predicted"/>